<name>S0FTM5_RUMCE</name>
<dbReference type="InterPro" id="IPR036069">
    <property type="entry name" value="DUF34/NIF3_sf"/>
</dbReference>
<dbReference type="SUPFAM" id="SSF102705">
    <property type="entry name" value="NIF3 (NGG1p interacting factor 3)-like"/>
    <property type="match status" value="1"/>
</dbReference>
<feature type="binding site" evidence="4">
    <location>
        <position position="64"/>
    </location>
    <ligand>
        <name>a divalent metal cation</name>
        <dbReference type="ChEBI" id="CHEBI:60240"/>
        <label>2</label>
    </ligand>
</feature>
<evidence type="ECO:0000256" key="4">
    <source>
        <dbReference type="PIRSR" id="PIRSR602678-1"/>
    </source>
</evidence>
<dbReference type="RefSeq" id="WP_004625819.1">
    <property type="nucleotide sequence ID" value="NZ_AORV01000033.1"/>
</dbReference>
<evidence type="ECO:0000256" key="1">
    <source>
        <dbReference type="ARBA" id="ARBA00006964"/>
    </source>
</evidence>
<evidence type="ECO:0000313" key="6">
    <source>
        <dbReference type="Proteomes" id="UP000014155"/>
    </source>
</evidence>
<dbReference type="STRING" id="1195236.CTER_2238"/>
<dbReference type="GO" id="GO:0046872">
    <property type="term" value="F:metal ion binding"/>
    <property type="evidence" value="ECO:0007669"/>
    <property type="project" value="UniProtKB-KW"/>
</dbReference>
<feature type="binding site" evidence="4">
    <location>
        <position position="227"/>
    </location>
    <ligand>
        <name>a divalent metal cation</name>
        <dbReference type="ChEBI" id="CHEBI:60240"/>
        <label>1</label>
    </ligand>
</feature>
<dbReference type="PANTHER" id="PTHR13799:SF14">
    <property type="entry name" value="GTP CYCLOHYDROLASE 1 TYPE 2 HOMOLOG"/>
    <property type="match status" value="1"/>
</dbReference>
<dbReference type="Pfam" id="PF01784">
    <property type="entry name" value="DUF34_NIF3"/>
    <property type="match status" value="1"/>
</dbReference>
<dbReference type="InterPro" id="IPR002678">
    <property type="entry name" value="DUF34/NIF3"/>
</dbReference>
<feature type="binding site" evidence="4">
    <location>
        <position position="65"/>
    </location>
    <ligand>
        <name>a divalent metal cation</name>
        <dbReference type="ChEBI" id="CHEBI:60240"/>
        <label>1</label>
    </ligand>
</feature>
<feature type="binding site" evidence="4">
    <location>
        <position position="231"/>
    </location>
    <ligand>
        <name>a divalent metal cation</name>
        <dbReference type="ChEBI" id="CHEBI:60240"/>
        <label>1</label>
    </ligand>
</feature>
<proteinExistence type="inferred from homology"/>
<accession>S0FTM5</accession>
<dbReference type="AlphaFoldDB" id="S0FTM5"/>
<dbReference type="Gene3D" id="3.40.1390.30">
    <property type="entry name" value="NIF3 (NGG1p interacting factor 3)-like"/>
    <property type="match status" value="2"/>
</dbReference>
<comment type="caution">
    <text evidence="5">The sequence shown here is derived from an EMBL/GenBank/DDBJ whole genome shotgun (WGS) entry which is preliminary data.</text>
</comment>
<dbReference type="EMBL" id="AORV01000033">
    <property type="protein sequence ID" value="EMS71838.1"/>
    <property type="molecule type" value="Genomic_DNA"/>
</dbReference>
<organism evidence="5 6">
    <name type="scientific">Ruminiclostridium cellobioparum subsp. termitidis CT1112</name>
    <dbReference type="NCBI Taxonomy" id="1195236"/>
    <lineage>
        <taxon>Bacteria</taxon>
        <taxon>Bacillati</taxon>
        <taxon>Bacillota</taxon>
        <taxon>Clostridia</taxon>
        <taxon>Eubacteriales</taxon>
        <taxon>Oscillospiraceae</taxon>
        <taxon>Ruminiclostridium</taxon>
    </lineage>
</organism>
<dbReference type="NCBIfam" id="TIGR00486">
    <property type="entry name" value="YbgI_SA1388"/>
    <property type="match status" value="1"/>
</dbReference>
<dbReference type="GO" id="GO:0005737">
    <property type="term" value="C:cytoplasm"/>
    <property type="evidence" value="ECO:0007669"/>
    <property type="project" value="TreeGrafter"/>
</dbReference>
<sequence>MKVGEVLDFINKLAPWDYAETWDNVGLMVGSRHNGVKKVLLCMDVTSRVIREAIDCEAELIVSHHPFLFSKLGKLDFDTIKGQQIQTLVTKDISVISAHTNLDVAAGGVNDTLAETIGLNGLKALKTYVPQGYDQDLGLGRTGTLENESDFNEFIDNIKKSLNITNLRVIGAHPDKVKKVAVFCGSFDVELDYLRSLGQDVLITGDLKYHTALDAREMGLCIVDVGHFASEHVILSKLQKLLADEFASIEVICSKMESDPFIFA</sequence>
<keyword evidence="6" id="KW-1185">Reference proteome</keyword>
<evidence type="ECO:0000313" key="5">
    <source>
        <dbReference type="EMBL" id="EMS71838.1"/>
    </source>
</evidence>
<keyword evidence="3 4" id="KW-0479">Metal-binding</keyword>
<evidence type="ECO:0000256" key="2">
    <source>
        <dbReference type="ARBA" id="ARBA00022112"/>
    </source>
</evidence>
<dbReference type="FunFam" id="3.40.1390.30:FF:000001">
    <property type="entry name" value="GTP cyclohydrolase 1 type 2"/>
    <property type="match status" value="1"/>
</dbReference>
<dbReference type="eggNOG" id="COG0327">
    <property type="taxonomic scope" value="Bacteria"/>
</dbReference>
<reference evidence="5 6" key="1">
    <citation type="journal article" date="2013" name="Genome Announc.">
        <title>Draft Genome Sequence of the Cellulolytic, Mesophilic, Anaerobic Bacterium Clostridium termitidis Strain CT1112 (DSM 5398).</title>
        <authorList>
            <person name="Lal S."/>
            <person name="Ramachandran U."/>
            <person name="Zhang X."/>
            <person name="Munir R."/>
            <person name="Sparling R."/>
            <person name="Levin D.B."/>
        </authorList>
    </citation>
    <scope>NUCLEOTIDE SEQUENCE [LARGE SCALE GENOMIC DNA]</scope>
    <source>
        <strain evidence="5 6">CT1112</strain>
    </source>
</reference>
<feature type="binding site" evidence="4">
    <location>
        <position position="103"/>
    </location>
    <ligand>
        <name>a divalent metal cation</name>
        <dbReference type="ChEBI" id="CHEBI:60240"/>
        <label>1</label>
    </ligand>
</feature>
<dbReference type="PANTHER" id="PTHR13799">
    <property type="entry name" value="NGG1 INTERACTING FACTOR 3"/>
    <property type="match status" value="1"/>
</dbReference>
<dbReference type="Proteomes" id="UP000014155">
    <property type="component" value="Unassembled WGS sequence"/>
</dbReference>
<dbReference type="PATRIC" id="fig|1195236.3.peg.2544"/>
<comment type="similarity">
    <text evidence="1">Belongs to the GTP cyclohydrolase I type 2/NIF3 family.</text>
</comment>
<gene>
    <name evidence="5" type="ORF">CTER_2238</name>
</gene>
<protein>
    <recommendedName>
        <fullName evidence="2">GTP cyclohydrolase 1 type 2 homolog</fullName>
    </recommendedName>
</protein>
<evidence type="ECO:0000256" key="3">
    <source>
        <dbReference type="ARBA" id="ARBA00022723"/>
    </source>
</evidence>